<accession>A0ABY7YTY8</accession>
<evidence type="ECO:0000313" key="2">
    <source>
        <dbReference type="Proteomes" id="UP001222118"/>
    </source>
</evidence>
<name>A0ABY7YTY8_9HYPH</name>
<proteinExistence type="predicted"/>
<dbReference type="Proteomes" id="UP001222118">
    <property type="component" value="Chromosome"/>
</dbReference>
<dbReference type="EMBL" id="CP118247">
    <property type="protein sequence ID" value="WDR04714.1"/>
    <property type="molecule type" value="Genomic_DNA"/>
</dbReference>
<organism evidence="1 2">
    <name type="scientific">Devosia rhodophyticola</name>
    <dbReference type="NCBI Taxonomy" id="3026423"/>
    <lineage>
        <taxon>Bacteria</taxon>
        <taxon>Pseudomonadati</taxon>
        <taxon>Pseudomonadota</taxon>
        <taxon>Alphaproteobacteria</taxon>
        <taxon>Hyphomicrobiales</taxon>
        <taxon>Devosiaceae</taxon>
        <taxon>Devosia</taxon>
    </lineage>
</organism>
<evidence type="ECO:0000313" key="1">
    <source>
        <dbReference type="EMBL" id="WDR04714.1"/>
    </source>
</evidence>
<reference evidence="1 2" key="1">
    <citation type="submission" date="2023-02" db="EMBL/GenBank/DDBJ databases">
        <title>Devosia chondri sp. nov., isolated from the phycosphere of marine algae.</title>
        <authorList>
            <person name="Kim J.M."/>
            <person name="Lee J.K."/>
            <person name="Choi B.J."/>
            <person name="Bayburt H."/>
            <person name="Jeon C.O."/>
        </authorList>
    </citation>
    <scope>NUCLEOTIDE SEQUENCE [LARGE SCALE GENOMIC DNA]</scope>
    <source>
        <strain evidence="1 2">G2-5</strain>
    </source>
</reference>
<dbReference type="RefSeq" id="WP_282210235.1">
    <property type="nucleotide sequence ID" value="NZ_CP118247.1"/>
</dbReference>
<sequence length="47" mass="5168">MKTWNADSDATPSDTIRPRIGNSKTLAAACSYTNDRVAIPVALMMRR</sequence>
<keyword evidence="2" id="KW-1185">Reference proteome</keyword>
<protein>
    <submittedName>
        <fullName evidence="1">Uncharacterized protein</fullName>
    </submittedName>
</protein>
<gene>
    <name evidence="1" type="ORF">PSQ90_10310</name>
</gene>